<evidence type="ECO:0008006" key="4">
    <source>
        <dbReference type="Google" id="ProtNLM"/>
    </source>
</evidence>
<evidence type="ECO:0000313" key="2">
    <source>
        <dbReference type="EMBL" id="OGE90065.1"/>
    </source>
</evidence>
<comment type="caution">
    <text evidence="2">The sequence shown here is derived from an EMBL/GenBank/DDBJ whole genome shotgun (WGS) entry which is preliminary data.</text>
</comment>
<protein>
    <recommendedName>
        <fullName evidence="4">Major facilitator superfamily (MFS) profile domain-containing protein</fullName>
    </recommendedName>
</protein>
<feature type="transmembrane region" description="Helical" evidence="1">
    <location>
        <begin position="240"/>
        <end position="259"/>
    </location>
</feature>
<dbReference type="SUPFAM" id="SSF103473">
    <property type="entry name" value="MFS general substrate transporter"/>
    <property type="match status" value="1"/>
</dbReference>
<dbReference type="PANTHER" id="PTHR23526:SF2">
    <property type="entry name" value="MAJOR FACILITATOR SUPERFAMILY (MFS) PROFILE DOMAIN-CONTAINING PROTEIN"/>
    <property type="match status" value="1"/>
</dbReference>
<dbReference type="InterPro" id="IPR052528">
    <property type="entry name" value="Sugar_transport-like"/>
</dbReference>
<name>A0A1F5PJE3_9BACT</name>
<accession>A0A1F5PJE3</accession>
<dbReference type="Proteomes" id="UP000177682">
    <property type="component" value="Unassembled WGS sequence"/>
</dbReference>
<gene>
    <name evidence="2" type="ORF">A3E29_03075</name>
</gene>
<dbReference type="Pfam" id="PF07690">
    <property type="entry name" value="MFS_1"/>
    <property type="match status" value="1"/>
</dbReference>
<feature type="transmembrane region" description="Helical" evidence="1">
    <location>
        <begin position="213"/>
        <end position="234"/>
    </location>
</feature>
<dbReference type="AlphaFoldDB" id="A0A1F5PJE3"/>
<evidence type="ECO:0000256" key="1">
    <source>
        <dbReference type="SAM" id="Phobius"/>
    </source>
</evidence>
<feature type="transmembrane region" description="Helical" evidence="1">
    <location>
        <begin position="166"/>
        <end position="183"/>
    </location>
</feature>
<feature type="transmembrane region" description="Helical" evidence="1">
    <location>
        <begin position="77"/>
        <end position="95"/>
    </location>
</feature>
<proteinExistence type="predicted"/>
<keyword evidence="1" id="KW-0472">Membrane</keyword>
<reference evidence="2 3" key="1">
    <citation type="journal article" date="2016" name="Nat. Commun.">
        <title>Thousands of microbial genomes shed light on interconnected biogeochemical processes in an aquifer system.</title>
        <authorList>
            <person name="Anantharaman K."/>
            <person name="Brown C.T."/>
            <person name="Hug L.A."/>
            <person name="Sharon I."/>
            <person name="Castelle C.J."/>
            <person name="Probst A.J."/>
            <person name="Thomas B.C."/>
            <person name="Singh A."/>
            <person name="Wilkins M.J."/>
            <person name="Karaoz U."/>
            <person name="Brodie E.L."/>
            <person name="Williams K.H."/>
            <person name="Hubbard S.S."/>
            <person name="Banfield J.F."/>
        </authorList>
    </citation>
    <scope>NUCLEOTIDE SEQUENCE [LARGE SCALE GENOMIC DNA]</scope>
</reference>
<sequence>MYYFSHRINTEVKEIYWNAFIANLGMSLTTLFEPIFLYGLGYSLVQIMWFYCLVYVGYALLVFPGTKIVSWIGYKHGILWSNIFYIGYWILLYQVKFNPSLFLIAPFLFALQKSFMWPAYHADIAINSVHEQRGREVGALFSLIQIASIVAPFLGGVISAFLGFKALFIISSLLMLLSVYPLFRSPEIYTKHSFRFKNFWQILRRYPQNFFGYWGYAEDLMLMTLWPIYIFLAVPALLDVGFLVTFASLIAIVIMLYLGRLLDHKKRSRLLQSASVGYGLTWFFRQFAVGLPAVFAFDTLTRIGKAMVNVPMMTLTYRIAGTSTADHAIAYAVFTEFSLSIGKIFTAIGTMWILAATGSIYYAFIFAGAISMFYAFLRERKSR</sequence>
<dbReference type="InterPro" id="IPR036259">
    <property type="entry name" value="MFS_trans_sf"/>
</dbReference>
<feature type="transmembrane region" description="Helical" evidence="1">
    <location>
        <begin position="101"/>
        <end position="120"/>
    </location>
</feature>
<dbReference type="Gene3D" id="1.20.1250.20">
    <property type="entry name" value="MFS general substrate transporter like domains"/>
    <property type="match status" value="2"/>
</dbReference>
<feature type="transmembrane region" description="Helical" evidence="1">
    <location>
        <begin position="140"/>
        <end position="160"/>
    </location>
</feature>
<dbReference type="InterPro" id="IPR011701">
    <property type="entry name" value="MFS"/>
</dbReference>
<keyword evidence="1" id="KW-0812">Transmembrane</keyword>
<dbReference type="EMBL" id="MFEY01000007">
    <property type="protein sequence ID" value="OGE90065.1"/>
    <property type="molecule type" value="Genomic_DNA"/>
</dbReference>
<feature type="transmembrane region" description="Helical" evidence="1">
    <location>
        <begin position="47"/>
        <end position="65"/>
    </location>
</feature>
<dbReference type="GO" id="GO:0022857">
    <property type="term" value="F:transmembrane transporter activity"/>
    <property type="evidence" value="ECO:0007669"/>
    <property type="project" value="InterPro"/>
</dbReference>
<organism evidence="2 3">
    <name type="scientific">Candidatus Doudnabacteria bacterium RIFCSPHIGHO2_12_FULL_48_16</name>
    <dbReference type="NCBI Taxonomy" id="1817838"/>
    <lineage>
        <taxon>Bacteria</taxon>
        <taxon>Candidatus Doudnaibacteriota</taxon>
    </lineage>
</organism>
<feature type="transmembrane region" description="Helical" evidence="1">
    <location>
        <begin position="360"/>
        <end position="377"/>
    </location>
</feature>
<evidence type="ECO:0000313" key="3">
    <source>
        <dbReference type="Proteomes" id="UP000177682"/>
    </source>
</evidence>
<dbReference type="PANTHER" id="PTHR23526">
    <property type="entry name" value="INTEGRAL MEMBRANE TRANSPORT PROTEIN-RELATED"/>
    <property type="match status" value="1"/>
</dbReference>
<feature type="transmembrane region" description="Helical" evidence="1">
    <location>
        <begin position="20"/>
        <end position="41"/>
    </location>
</feature>
<keyword evidence="1" id="KW-1133">Transmembrane helix</keyword>